<evidence type="ECO:0000313" key="1">
    <source>
        <dbReference type="EMBL" id="GHO98377.1"/>
    </source>
</evidence>
<organism evidence="1 2">
    <name type="scientific">Reticulibacter mediterranei</name>
    <dbReference type="NCBI Taxonomy" id="2778369"/>
    <lineage>
        <taxon>Bacteria</taxon>
        <taxon>Bacillati</taxon>
        <taxon>Chloroflexota</taxon>
        <taxon>Ktedonobacteria</taxon>
        <taxon>Ktedonobacterales</taxon>
        <taxon>Reticulibacteraceae</taxon>
        <taxon>Reticulibacter</taxon>
    </lineage>
</organism>
<name>A0A8J3N4M9_9CHLR</name>
<accession>A0A8J3N4M9</accession>
<sequence>MGRVYKPTLPITPALDKILFTLSGYHLLTEDLVVSAVGSPGSASTVKANIKKLVEASYLYRFPLATIAGRSPFVCVLADQGMKYLRDERGLEIAFYKHPSEWKAMSSNWLMHPLELNKFIIAAHHLPDQSDVRVASFEHDYLIKSNPLVYLDEKGKAHGVIADAIINFAVPKRRVVWVELERDSHSKKAFGEKFTNIYWIIAKGIFENRYHAELVKVCFVSTVDDEHIAWMRMIARQALHDITQGHVNPISYRNRLFHFACVPPLQGEEIKPLGTFIEPYWMHPYDLECEKGMRYPLIEL</sequence>
<dbReference type="EMBL" id="BNJK01000002">
    <property type="protein sequence ID" value="GHO98377.1"/>
    <property type="molecule type" value="Genomic_DNA"/>
</dbReference>
<keyword evidence="2" id="KW-1185">Reference proteome</keyword>
<comment type="caution">
    <text evidence="1">The sequence shown here is derived from an EMBL/GenBank/DDBJ whole genome shotgun (WGS) entry which is preliminary data.</text>
</comment>
<dbReference type="Proteomes" id="UP000597444">
    <property type="component" value="Unassembled WGS sequence"/>
</dbReference>
<gene>
    <name evidence="1" type="ORF">KSF_084250</name>
</gene>
<proteinExistence type="predicted"/>
<protein>
    <submittedName>
        <fullName evidence="1">Uncharacterized protein</fullName>
    </submittedName>
</protein>
<evidence type="ECO:0000313" key="2">
    <source>
        <dbReference type="Proteomes" id="UP000597444"/>
    </source>
</evidence>
<reference evidence="1" key="1">
    <citation type="submission" date="2020-10" db="EMBL/GenBank/DDBJ databases">
        <title>Taxonomic study of unclassified bacteria belonging to the class Ktedonobacteria.</title>
        <authorList>
            <person name="Yabe S."/>
            <person name="Wang C.M."/>
            <person name="Zheng Y."/>
            <person name="Sakai Y."/>
            <person name="Cavaletti L."/>
            <person name="Monciardini P."/>
            <person name="Donadio S."/>
        </authorList>
    </citation>
    <scope>NUCLEOTIDE SEQUENCE</scope>
    <source>
        <strain evidence="1">ID150040</strain>
    </source>
</reference>
<dbReference type="AlphaFoldDB" id="A0A8J3N4M9"/>